<dbReference type="PANTHER" id="PTHR34301:SF8">
    <property type="entry name" value="ATPASE DOMAIN-CONTAINING PROTEIN"/>
    <property type="match status" value="1"/>
</dbReference>
<dbReference type="GeneID" id="8770949"/>
<dbReference type="SUPFAM" id="SSF46785">
    <property type="entry name" value="Winged helix' DNA-binding domain"/>
    <property type="match status" value="1"/>
</dbReference>
<dbReference type="Proteomes" id="UP000008680">
    <property type="component" value="Chromosome"/>
</dbReference>
<gene>
    <name evidence="2" type="ordered locus">mru_1298</name>
</gene>
<dbReference type="RefSeq" id="WP_012956097.1">
    <property type="nucleotide sequence ID" value="NC_013790.1"/>
</dbReference>
<dbReference type="KEGG" id="mru:mru_1298"/>
<evidence type="ECO:0000313" key="2">
    <source>
        <dbReference type="EMBL" id="ADC47148.1"/>
    </source>
</evidence>
<name>D3E3N7_METRM</name>
<dbReference type="GO" id="GO:0005524">
    <property type="term" value="F:ATP binding"/>
    <property type="evidence" value="ECO:0007669"/>
    <property type="project" value="InterPro"/>
</dbReference>
<dbReference type="EMBL" id="CP001719">
    <property type="protein sequence ID" value="ADC47148.1"/>
    <property type="molecule type" value="Genomic_DNA"/>
</dbReference>
<organism evidence="2 3">
    <name type="scientific">Methanobrevibacter ruminantium (strain ATCC 35063 / DSM 1093 / JCM 13430 / OCM 146 / M1)</name>
    <name type="common">Methanobacterium ruminantium</name>
    <dbReference type="NCBI Taxonomy" id="634498"/>
    <lineage>
        <taxon>Archaea</taxon>
        <taxon>Methanobacteriati</taxon>
        <taxon>Methanobacteriota</taxon>
        <taxon>Methanomada group</taxon>
        <taxon>Methanobacteria</taxon>
        <taxon>Methanobacteriales</taxon>
        <taxon>Methanobacteriaceae</taxon>
        <taxon>Methanobrevibacter</taxon>
    </lineage>
</organism>
<dbReference type="eggNOG" id="arCOG03169">
    <property type="taxonomic scope" value="Archaea"/>
</dbReference>
<dbReference type="STRING" id="634498.mru_1298"/>
<evidence type="ECO:0000313" key="3">
    <source>
        <dbReference type="Proteomes" id="UP000008680"/>
    </source>
</evidence>
<dbReference type="InterPro" id="IPR036390">
    <property type="entry name" value="WH_DNA-bd_sf"/>
</dbReference>
<dbReference type="AlphaFoldDB" id="D3E3N7"/>
<dbReference type="PANTHER" id="PTHR34301">
    <property type="entry name" value="DNA-BINDING PROTEIN-RELATED"/>
    <property type="match status" value="1"/>
</dbReference>
<dbReference type="InterPro" id="IPR011579">
    <property type="entry name" value="ATPase_dom"/>
</dbReference>
<proteinExistence type="predicted"/>
<feature type="domain" description="ATPase" evidence="1">
    <location>
        <begin position="17"/>
        <end position="280"/>
    </location>
</feature>
<dbReference type="PATRIC" id="fig|634498.28.peg.1301"/>
<evidence type="ECO:0000259" key="1">
    <source>
        <dbReference type="Pfam" id="PF01637"/>
    </source>
</evidence>
<dbReference type="Pfam" id="PF01637">
    <property type="entry name" value="ATPase_2"/>
    <property type="match status" value="1"/>
</dbReference>
<dbReference type="HOGENOM" id="CLU_697590_0_0_2"/>
<protein>
    <submittedName>
        <fullName evidence="2">Archaeal ATPase</fullName>
    </submittedName>
</protein>
<dbReference type="SUPFAM" id="SSF52540">
    <property type="entry name" value="P-loop containing nucleoside triphosphate hydrolases"/>
    <property type="match status" value="1"/>
</dbReference>
<dbReference type="Gene3D" id="3.40.50.300">
    <property type="entry name" value="P-loop containing nucleotide triphosphate hydrolases"/>
    <property type="match status" value="1"/>
</dbReference>
<keyword evidence="3" id="KW-1185">Reference proteome</keyword>
<reference evidence="2 3" key="1">
    <citation type="journal article" date="2010" name="PLoS ONE">
        <title>The genome sequence of the rumen methanogen Methanobrevibacter ruminantium reveals new possibilities for controlling ruminant methane emissions.</title>
        <authorList>
            <person name="Leahy S.C."/>
            <person name="Kelly W.J."/>
            <person name="Altermann E."/>
            <person name="Ronimus R.S."/>
            <person name="Yeoman C.J."/>
            <person name="Pacheco D.M."/>
            <person name="Li D."/>
            <person name="Kong Z."/>
            <person name="McTavish S."/>
            <person name="Sang C."/>
            <person name="Lambie S.C."/>
            <person name="Janssen P.H."/>
            <person name="Dey D."/>
            <person name="Attwood G.T."/>
        </authorList>
    </citation>
    <scope>NUCLEOTIDE SEQUENCE [LARGE SCALE GENOMIC DNA]</scope>
    <source>
        <strain evidence="3">ATCC 35063 / DSM 1093 / JCM 13430 / OCM 146 / M1</strain>
    </source>
</reference>
<sequence>MGTLPLGNDNDLDDSQFYNRAEEISFISENLELTKKGSTPTILLTGIRGVGKTALMKKLKKDFQKDGYIVVYMELSGMNKYKKDSLDRFCFMKLFYESIINAYKESNILSINTQILKYIKTRNFKIDKISSFEKIPIPIITTEEDYSKFAGFVMDLPQMIYDDFKDEINGVLIFMDEFQILKQLDEDVNGFLWYIRSIIQSQKNIGYIFSGSMSLKDDLIADIAGQKGAFGGRILNYEIKRFSYETTKNYLNEKADYLNFTEEGFERFYHCTKGNLYYVNSFARLLPPNIELNEEKVNSEFDKSLPYLVIHLSSEWYKLSNQEQRIVIALIEGPLKRIEIANKLQVTSGAIGSSLKTLQNKMLIEMDNNKYQIYDSIFKAWLKKEYREKGDYPF</sequence>
<dbReference type="OrthoDB" id="132045at2157"/>
<dbReference type="InterPro" id="IPR027417">
    <property type="entry name" value="P-loop_NTPase"/>
</dbReference>
<accession>D3E3N7</accession>